<sequence length="125" mass="14565">MLDNSINDIRLWCNASPHTIIFNSTLTTDASLNIKESSLQTQTMYLSPTPTIKRIVTWQTLPSNKQQAHIPMNHFSHVSHLHTHFDNRHIIRRKSQLLTDPDYAPFTNQQAKHHQQFQALICLWP</sequence>
<accession>A0AAN8WVK6</accession>
<dbReference type="Proteomes" id="UP001381693">
    <property type="component" value="Unassembled WGS sequence"/>
</dbReference>
<organism evidence="1 2">
    <name type="scientific">Halocaridina rubra</name>
    <name type="common">Hawaiian red shrimp</name>
    <dbReference type="NCBI Taxonomy" id="373956"/>
    <lineage>
        <taxon>Eukaryota</taxon>
        <taxon>Metazoa</taxon>
        <taxon>Ecdysozoa</taxon>
        <taxon>Arthropoda</taxon>
        <taxon>Crustacea</taxon>
        <taxon>Multicrustacea</taxon>
        <taxon>Malacostraca</taxon>
        <taxon>Eumalacostraca</taxon>
        <taxon>Eucarida</taxon>
        <taxon>Decapoda</taxon>
        <taxon>Pleocyemata</taxon>
        <taxon>Caridea</taxon>
        <taxon>Atyoidea</taxon>
        <taxon>Atyidae</taxon>
        <taxon>Halocaridina</taxon>
    </lineage>
</organism>
<dbReference type="EMBL" id="JAXCGZ010017392">
    <property type="protein sequence ID" value="KAK7068174.1"/>
    <property type="molecule type" value="Genomic_DNA"/>
</dbReference>
<evidence type="ECO:0000313" key="2">
    <source>
        <dbReference type="Proteomes" id="UP001381693"/>
    </source>
</evidence>
<reference evidence="1 2" key="1">
    <citation type="submission" date="2023-11" db="EMBL/GenBank/DDBJ databases">
        <title>Halocaridina rubra genome assembly.</title>
        <authorList>
            <person name="Smith C."/>
        </authorList>
    </citation>
    <scope>NUCLEOTIDE SEQUENCE [LARGE SCALE GENOMIC DNA]</scope>
    <source>
        <strain evidence="1">EP-1</strain>
        <tissue evidence="1">Whole</tissue>
    </source>
</reference>
<keyword evidence="2" id="KW-1185">Reference proteome</keyword>
<proteinExistence type="predicted"/>
<name>A0AAN8WVK6_HALRR</name>
<evidence type="ECO:0000313" key="1">
    <source>
        <dbReference type="EMBL" id="KAK7068174.1"/>
    </source>
</evidence>
<protein>
    <submittedName>
        <fullName evidence="1">Uncharacterized protein</fullName>
    </submittedName>
</protein>
<comment type="caution">
    <text evidence="1">The sequence shown here is derived from an EMBL/GenBank/DDBJ whole genome shotgun (WGS) entry which is preliminary data.</text>
</comment>
<dbReference type="AlphaFoldDB" id="A0AAN8WVK6"/>
<gene>
    <name evidence="1" type="ORF">SK128_027463</name>
</gene>